<dbReference type="InterPro" id="IPR018635">
    <property type="entry name" value="UPF0319"/>
</dbReference>
<comment type="caution">
    <text evidence="4">The sequence shown here is derived from an EMBL/GenBank/DDBJ whole genome shotgun (WGS) entry which is preliminary data.</text>
</comment>
<evidence type="ECO:0000313" key="4">
    <source>
        <dbReference type="EMBL" id="RLQ21658.1"/>
    </source>
</evidence>
<dbReference type="Proteomes" id="UP000265509">
    <property type="component" value="Unassembled WGS sequence"/>
</dbReference>
<dbReference type="PANTHER" id="PTHR38108">
    <property type="entry name" value="UPF0319 PROTEIN YCCT"/>
    <property type="match status" value="1"/>
</dbReference>
<dbReference type="EMBL" id="QRAN01000011">
    <property type="protein sequence ID" value="RLQ21658.1"/>
    <property type="molecule type" value="Genomic_DNA"/>
</dbReference>
<dbReference type="Pfam" id="PF09829">
    <property type="entry name" value="DUF2057"/>
    <property type="match status" value="1"/>
</dbReference>
<reference evidence="4 5" key="1">
    <citation type="submission" date="2018-07" db="EMBL/GenBank/DDBJ databases">
        <title>Halioglobus sp. genome submission.</title>
        <authorList>
            <person name="Ye M.-Q."/>
            <person name="Du Z.-J."/>
        </authorList>
    </citation>
    <scope>NUCLEOTIDE SEQUENCE [LARGE SCALE GENOMIC DNA]</scope>
    <source>
        <strain evidence="4 5">U0301</strain>
    </source>
</reference>
<evidence type="ECO:0000256" key="3">
    <source>
        <dbReference type="SAM" id="SignalP"/>
    </source>
</evidence>
<organism evidence="4 5">
    <name type="scientific">Seongchinamella sediminis</name>
    <dbReference type="NCBI Taxonomy" id="2283635"/>
    <lineage>
        <taxon>Bacteria</taxon>
        <taxon>Pseudomonadati</taxon>
        <taxon>Pseudomonadota</taxon>
        <taxon>Gammaproteobacteria</taxon>
        <taxon>Cellvibrionales</taxon>
        <taxon>Halieaceae</taxon>
        <taxon>Seongchinamella</taxon>
    </lineage>
</organism>
<sequence length="229" mass="24544">MSAPLCRKDRIMKTSLSAAVALGTALASSPLAAASLTIPLSFEFIALNGQMIERSLVFHQDELQFDAGHHEIALRYADMMESDFNDTMESVKSAAFIVTLDASDDAAYTLAPAGGEPVRDPQEFARTPEVVITREDGSRAQFTLTRTEVRRDFAAKLYGSEQVASAVPVAPAPSASADVAEAVSGNAPAAAPAPIETSGASPAEMLQLWWQRADQQTRKEFLGWAIDQL</sequence>
<accession>A0A3L7DVR2</accession>
<evidence type="ECO:0000313" key="5">
    <source>
        <dbReference type="Proteomes" id="UP000265509"/>
    </source>
</evidence>
<dbReference type="OrthoDB" id="5734775at2"/>
<keyword evidence="5" id="KW-1185">Reference proteome</keyword>
<name>A0A3L7DVR2_9GAMM</name>
<dbReference type="AlphaFoldDB" id="A0A3L7DVR2"/>
<feature type="chain" id="PRO_5017985390" evidence="3">
    <location>
        <begin position="34"/>
        <end position="229"/>
    </location>
</feature>
<dbReference type="PANTHER" id="PTHR38108:SF1">
    <property type="entry name" value="UPF0319 PROTEIN YCCT"/>
    <property type="match status" value="1"/>
</dbReference>
<protein>
    <submittedName>
        <fullName evidence="4">DUF2057 domain-containing protein</fullName>
    </submittedName>
</protein>
<evidence type="ECO:0000256" key="2">
    <source>
        <dbReference type="ARBA" id="ARBA00022729"/>
    </source>
</evidence>
<keyword evidence="2 3" id="KW-0732">Signal</keyword>
<proteinExistence type="inferred from homology"/>
<feature type="signal peptide" evidence="3">
    <location>
        <begin position="1"/>
        <end position="33"/>
    </location>
</feature>
<gene>
    <name evidence="4" type="ORF">DWB85_11630</name>
</gene>
<comment type="similarity">
    <text evidence="1">Belongs to the UPF0319 family.</text>
</comment>
<evidence type="ECO:0000256" key="1">
    <source>
        <dbReference type="ARBA" id="ARBA00008490"/>
    </source>
</evidence>